<comment type="cofactor">
    <cofactor evidence="1 11">
        <name>FAD</name>
        <dbReference type="ChEBI" id="CHEBI:57692"/>
    </cofactor>
</comment>
<dbReference type="Gene3D" id="3.30.70.20">
    <property type="match status" value="1"/>
</dbReference>
<feature type="domain" description="ETF-QO/FixX C-terminal" evidence="12">
    <location>
        <begin position="442"/>
        <end position="543"/>
    </location>
</feature>
<protein>
    <recommendedName>
        <fullName evidence="11">Electron transfer flavoprotein-ubiquinone oxidoreductase</fullName>
        <shortName evidence="11">ETF-QO</shortName>
        <ecNumber evidence="11">1.5.5.1</ecNumber>
    </recommendedName>
</protein>
<evidence type="ECO:0000256" key="3">
    <source>
        <dbReference type="ARBA" id="ARBA00022630"/>
    </source>
</evidence>
<evidence type="ECO:0000313" key="14">
    <source>
        <dbReference type="EMBL" id="MFC4292156.1"/>
    </source>
</evidence>
<dbReference type="PANTHER" id="PTHR10617">
    <property type="entry name" value="ELECTRON TRANSFER FLAVOPROTEIN-UBIQUINONE OXIDOREDUCTASE"/>
    <property type="match status" value="1"/>
</dbReference>
<comment type="caution">
    <text evidence="14">The sequence shown here is derived from an EMBL/GenBank/DDBJ whole genome shotgun (WGS) entry which is preliminary data.</text>
</comment>
<evidence type="ECO:0000313" key="15">
    <source>
        <dbReference type="Proteomes" id="UP001595887"/>
    </source>
</evidence>
<accession>A0ABV8RIU9</accession>
<comment type="cofactor">
    <cofactor evidence="11">
        <name>[4Fe-4S] cluster</name>
        <dbReference type="ChEBI" id="CHEBI:49883"/>
    </cofactor>
    <text evidence="11">Binds 1 [4Fe-4S] cluster.</text>
</comment>
<evidence type="ECO:0000256" key="10">
    <source>
        <dbReference type="ARBA" id="ARBA00023075"/>
    </source>
</evidence>
<reference evidence="15" key="1">
    <citation type="journal article" date="2019" name="Int. J. Syst. Evol. Microbiol.">
        <title>The Global Catalogue of Microorganisms (GCM) 10K type strain sequencing project: providing services to taxonomists for standard genome sequencing and annotation.</title>
        <authorList>
            <consortium name="The Broad Institute Genomics Platform"/>
            <consortium name="The Broad Institute Genome Sequencing Center for Infectious Disease"/>
            <person name="Wu L."/>
            <person name="Ma J."/>
        </authorList>
    </citation>
    <scope>NUCLEOTIDE SEQUENCE [LARGE SCALE GENOMIC DNA]</scope>
    <source>
        <strain evidence="15">CECT 8531</strain>
    </source>
</reference>
<evidence type="ECO:0000256" key="7">
    <source>
        <dbReference type="ARBA" id="ARBA00023002"/>
    </source>
</evidence>
<evidence type="ECO:0000259" key="13">
    <source>
        <dbReference type="Pfam" id="PF21162"/>
    </source>
</evidence>
<dbReference type="Gene3D" id="3.50.50.60">
    <property type="entry name" value="FAD/NAD(P)-binding domain"/>
    <property type="match status" value="1"/>
</dbReference>
<evidence type="ECO:0000256" key="11">
    <source>
        <dbReference type="RuleBase" id="RU366068"/>
    </source>
</evidence>
<keyword evidence="8 11" id="KW-0408">Iron</keyword>
<evidence type="ECO:0000256" key="6">
    <source>
        <dbReference type="ARBA" id="ARBA00022982"/>
    </source>
</evidence>
<dbReference type="EC" id="1.5.5.1" evidence="11"/>
<keyword evidence="15" id="KW-1185">Reference proteome</keyword>
<comment type="catalytic activity">
    <reaction evidence="11">
        <text>a ubiquinone + reduced [electron-transfer flavoprotein] = a ubiquinol + oxidized [electron-transfer flavoprotein] + H(+)</text>
        <dbReference type="Rhea" id="RHEA:24052"/>
        <dbReference type="Rhea" id="RHEA-COMP:9565"/>
        <dbReference type="Rhea" id="RHEA-COMP:9566"/>
        <dbReference type="Rhea" id="RHEA-COMP:10685"/>
        <dbReference type="Rhea" id="RHEA-COMP:10686"/>
        <dbReference type="ChEBI" id="CHEBI:15378"/>
        <dbReference type="ChEBI" id="CHEBI:16389"/>
        <dbReference type="ChEBI" id="CHEBI:17976"/>
        <dbReference type="ChEBI" id="CHEBI:57692"/>
        <dbReference type="ChEBI" id="CHEBI:58307"/>
        <dbReference type="EC" id="1.5.5.1"/>
    </reaction>
</comment>
<keyword evidence="4 11" id="KW-0479">Metal-binding</keyword>
<dbReference type="RefSeq" id="WP_381422614.1">
    <property type="nucleotide sequence ID" value="NZ_JBHSDH010000013.1"/>
</dbReference>
<dbReference type="Pfam" id="PF05187">
    <property type="entry name" value="Fer4_ETF_QO"/>
    <property type="match status" value="1"/>
</dbReference>
<dbReference type="Proteomes" id="UP001595887">
    <property type="component" value="Unassembled WGS sequence"/>
</dbReference>
<dbReference type="InterPro" id="IPR040156">
    <property type="entry name" value="ETF-QO"/>
</dbReference>
<evidence type="ECO:0000256" key="8">
    <source>
        <dbReference type="ARBA" id="ARBA00023004"/>
    </source>
</evidence>
<sequence>MSERESMPYDVVIVGAGPAGLSAAIRIKQKSPETSVVILEKGSEVGAHILSGAVVDPKGLDELIPDWRDQGCPMAEVPVTDNQHWILGKKKKFNLPHFLTPGFMHNKGTYTGSLGNMCRWLAGQAENLGVEIFPGFAAAEILYNDDGSVKGVATGDMGVAKDGSHKPDYMQGMEIHGKYTFFAEGVRGHLTKQLKPKFALDADCEPQVYGLGIKELWDIKPENHAAGRVIHSQGWPLSDANGGGFLYHQANGQVALGFVVWLNYSNPYLSPFEEMQRWKTHPEIRKILEGGKRVSYGARAISDGGFQSVPKLAFPGGALIGCTAGFLNVPRIKGTHTAMKSGILAADAAVEALSVGRQHDELTAYQTGYENSWIYKELRMVRNILPLVEKYGNFWGSMLSGVNMWLENFGIRMPFTMKHHADHKALRRKDHVHKIEYPKPDGVVSFDRLSSVFLSNTNHAEDQPVHLQVRDPILQRESELEIFAGPSARYCPAGVYEWIEEPGQEPKYQINSQNCVHCKTCDIKDPNQNINWVVPEGGGGPNYPNM</sequence>
<evidence type="ECO:0000256" key="1">
    <source>
        <dbReference type="ARBA" id="ARBA00001974"/>
    </source>
</evidence>
<comment type="function">
    <text evidence="11">Accepts electrons from ETF and reduces ubiquinone.</text>
</comment>
<organism evidence="14 15">
    <name type="scientific">Sphingorhabdus arenilitoris</name>
    <dbReference type="NCBI Taxonomy" id="1490041"/>
    <lineage>
        <taxon>Bacteria</taxon>
        <taxon>Pseudomonadati</taxon>
        <taxon>Pseudomonadota</taxon>
        <taxon>Alphaproteobacteria</taxon>
        <taxon>Sphingomonadales</taxon>
        <taxon>Sphingomonadaceae</taxon>
        <taxon>Sphingorhabdus</taxon>
    </lineage>
</organism>
<keyword evidence="9 11" id="KW-0411">Iron-sulfur</keyword>
<dbReference type="InterPro" id="IPR036188">
    <property type="entry name" value="FAD/NAD-bd_sf"/>
</dbReference>
<proteinExistence type="predicted"/>
<dbReference type="Pfam" id="PF13450">
    <property type="entry name" value="NAD_binding_8"/>
    <property type="match status" value="1"/>
</dbReference>
<keyword evidence="2 11" id="KW-0813">Transport</keyword>
<dbReference type="EMBL" id="JBHSDH010000013">
    <property type="protein sequence ID" value="MFC4292156.1"/>
    <property type="molecule type" value="Genomic_DNA"/>
</dbReference>
<evidence type="ECO:0000256" key="2">
    <source>
        <dbReference type="ARBA" id="ARBA00022448"/>
    </source>
</evidence>
<dbReference type="SUPFAM" id="SSF51905">
    <property type="entry name" value="FAD/NAD(P)-binding domain"/>
    <property type="match status" value="1"/>
</dbReference>
<gene>
    <name evidence="14" type="ORF">ACFOWX_06985</name>
</gene>
<dbReference type="Pfam" id="PF21162">
    <property type="entry name" value="ETFQO_UQ-bd"/>
    <property type="match status" value="1"/>
</dbReference>
<evidence type="ECO:0000256" key="9">
    <source>
        <dbReference type="ARBA" id="ARBA00023014"/>
    </source>
</evidence>
<dbReference type="InterPro" id="IPR007859">
    <property type="entry name" value="ETF-QO/FixX_C"/>
</dbReference>
<keyword evidence="6 11" id="KW-0249">Electron transport</keyword>
<evidence type="ECO:0000256" key="5">
    <source>
        <dbReference type="ARBA" id="ARBA00022827"/>
    </source>
</evidence>
<dbReference type="Gene3D" id="3.30.9.90">
    <property type="match status" value="1"/>
</dbReference>
<dbReference type="InterPro" id="IPR049398">
    <property type="entry name" value="ETF-QO/FixC_UQ-bd"/>
</dbReference>
<dbReference type="SUPFAM" id="SSF54862">
    <property type="entry name" value="4Fe-4S ferredoxins"/>
    <property type="match status" value="1"/>
</dbReference>
<dbReference type="GO" id="GO:0004174">
    <property type="term" value="F:electron-transferring-flavoprotein dehydrogenase activity"/>
    <property type="evidence" value="ECO:0007669"/>
    <property type="project" value="UniProtKB-EC"/>
</dbReference>
<evidence type="ECO:0000256" key="4">
    <source>
        <dbReference type="ARBA" id="ARBA00022723"/>
    </source>
</evidence>
<keyword evidence="7 11" id="KW-0560">Oxidoreductase</keyword>
<dbReference type="PANTHER" id="PTHR10617:SF107">
    <property type="entry name" value="ELECTRON TRANSFER FLAVOPROTEIN-UBIQUINONE OXIDOREDUCTASE, MITOCHONDRIAL"/>
    <property type="match status" value="1"/>
</dbReference>
<evidence type="ECO:0000259" key="12">
    <source>
        <dbReference type="Pfam" id="PF05187"/>
    </source>
</evidence>
<keyword evidence="10 11" id="KW-0830">Ubiquinone</keyword>
<dbReference type="PRINTS" id="PR00469">
    <property type="entry name" value="PNDRDTASEII"/>
</dbReference>
<keyword evidence="3 11" id="KW-0285">Flavoprotein</keyword>
<dbReference type="SUPFAM" id="SSF54373">
    <property type="entry name" value="FAD-linked reductases, C-terminal domain"/>
    <property type="match status" value="1"/>
</dbReference>
<name>A0ABV8RIU9_9SPHN</name>
<keyword evidence="5 11" id="KW-0274">FAD</keyword>
<feature type="domain" description="ETF-QO/FixC ubiquinone-binding" evidence="13">
    <location>
        <begin position="209"/>
        <end position="301"/>
    </location>
</feature>